<evidence type="ECO:0000313" key="5">
    <source>
        <dbReference type="EMBL" id="UXP70620.1"/>
    </source>
</evidence>
<dbReference type="Pfam" id="PF03936">
    <property type="entry name" value="Terpene_synth_C"/>
    <property type="match status" value="1"/>
</dbReference>
<proteinExistence type="evidence at transcript level"/>
<accession>A0A977T773</accession>
<evidence type="ECO:0000256" key="2">
    <source>
        <dbReference type="ARBA" id="ARBA00022842"/>
    </source>
</evidence>
<dbReference type="GO" id="GO:0010333">
    <property type="term" value="F:terpene synthase activity"/>
    <property type="evidence" value="ECO:0007669"/>
    <property type="project" value="InterPro"/>
</dbReference>
<organism evidence="5">
    <name type="scientific">Aquilaria sinensis</name>
    <dbReference type="NCBI Taxonomy" id="210372"/>
    <lineage>
        <taxon>Eukaryota</taxon>
        <taxon>Viridiplantae</taxon>
        <taxon>Streptophyta</taxon>
        <taxon>Embryophyta</taxon>
        <taxon>Tracheophyta</taxon>
        <taxon>Spermatophyta</taxon>
        <taxon>Magnoliopsida</taxon>
        <taxon>eudicotyledons</taxon>
        <taxon>Gunneridae</taxon>
        <taxon>Pentapetalae</taxon>
        <taxon>rosids</taxon>
        <taxon>malvids</taxon>
        <taxon>Malvales</taxon>
        <taxon>Thymelaeaceae</taxon>
        <taxon>Aquilaria</taxon>
    </lineage>
</organism>
<dbReference type="InterPro" id="IPR001906">
    <property type="entry name" value="Terpene_synth_N"/>
</dbReference>
<dbReference type="FunFam" id="1.10.600.10:FF:000007">
    <property type="entry name" value="Isoprene synthase, chloroplastic"/>
    <property type="match status" value="1"/>
</dbReference>
<dbReference type="Pfam" id="PF01397">
    <property type="entry name" value="Terpene_synth"/>
    <property type="match status" value="1"/>
</dbReference>
<dbReference type="PANTHER" id="PTHR31225:SF251">
    <property type="entry name" value="(-)-GERMACRENE D SYNTHASE-LIKE ISOFORM X2"/>
    <property type="match status" value="1"/>
</dbReference>
<dbReference type="SFLD" id="SFLDS00005">
    <property type="entry name" value="Isoprenoid_Synthase_Type_I"/>
    <property type="match status" value="1"/>
</dbReference>
<dbReference type="GO" id="GO:0009753">
    <property type="term" value="P:response to jasmonic acid"/>
    <property type="evidence" value="ECO:0007669"/>
    <property type="project" value="UniProtKB-ARBA"/>
</dbReference>
<dbReference type="InterPro" id="IPR036965">
    <property type="entry name" value="Terpene_synth_N_sf"/>
</dbReference>
<dbReference type="SUPFAM" id="SSF48239">
    <property type="entry name" value="Terpenoid cyclases/Protein prenyltransferases"/>
    <property type="match status" value="1"/>
</dbReference>
<keyword evidence="2" id="KW-0460">Magnesium</keyword>
<reference evidence="5" key="1">
    <citation type="journal article" date="2022" name="J. Forest. Res.">
        <title>Identification of sesquiterpene synthase genes in the genome of Aquilaria sinensis and characterization of an #-humulene synthase.</title>
        <authorList>
            <person name="Ran J."/>
            <person name="Li Y."/>
            <person name="Wen X."/>
            <person name="Geng X."/>
            <person name="Si X."/>
            <person name="Zhang L."/>
            <person name="Ma Y."/>
            <person name="Zhang Z."/>
        </authorList>
    </citation>
    <scope>NUCLEOTIDE SEQUENCE</scope>
</reference>
<dbReference type="InterPro" id="IPR005630">
    <property type="entry name" value="Terpene_synthase_metal-bd"/>
</dbReference>
<feature type="domain" description="Terpene synthase metal-binding" evidence="4">
    <location>
        <begin position="179"/>
        <end position="401"/>
    </location>
</feature>
<protein>
    <submittedName>
        <fullName evidence="5">Terpene synthase 29</fullName>
    </submittedName>
</protein>
<dbReference type="SUPFAM" id="SSF48576">
    <property type="entry name" value="Terpenoid synthases"/>
    <property type="match status" value="1"/>
</dbReference>
<evidence type="ECO:0000259" key="4">
    <source>
        <dbReference type="Pfam" id="PF03936"/>
    </source>
</evidence>
<keyword evidence="1" id="KW-0479">Metal-binding</keyword>
<name>A0A977T773_9ROSI</name>
<dbReference type="Gene3D" id="1.50.10.130">
    <property type="entry name" value="Terpene synthase, N-terminal domain"/>
    <property type="match status" value="1"/>
</dbReference>
<dbReference type="InterPro" id="IPR050148">
    <property type="entry name" value="Terpene_synthase-like"/>
</dbReference>
<evidence type="ECO:0000256" key="1">
    <source>
        <dbReference type="ARBA" id="ARBA00022723"/>
    </source>
</evidence>
<dbReference type="InterPro" id="IPR008930">
    <property type="entry name" value="Terpenoid_cyclase/PrenylTrfase"/>
</dbReference>
<feature type="domain" description="Terpene synthase N-terminal" evidence="3">
    <location>
        <begin position="35"/>
        <end position="134"/>
    </location>
</feature>
<dbReference type="EMBL" id="OM933590">
    <property type="protein sequence ID" value="UXP70620.1"/>
    <property type="molecule type" value="mRNA"/>
</dbReference>
<dbReference type="GO" id="GO:0000287">
    <property type="term" value="F:magnesium ion binding"/>
    <property type="evidence" value="ECO:0007669"/>
    <property type="project" value="InterPro"/>
</dbReference>
<dbReference type="InterPro" id="IPR008949">
    <property type="entry name" value="Isoprenoid_synthase_dom_sf"/>
</dbReference>
<sequence length="401" mass="45733">MSPAQVVLPVSAQTQKAAASEEANRRSAGYHPSFWGEFFITHSSEYANCDATVLRKHEELQQKVRGMILDAAADTSKKLEFIDATLSLGVGYRFEAEIESELEKIHSQGAPDCDLYTACSWFRVLRGQGFAVSAARQYIPIYEADSTKNDTLLHFANLDFNLLQALHQSEIREITRWWKDLDFKTRLSYARDRLIECYFWILGVQYEPQYSTSRVFLTKVISLASVFDDTYDIYGTFDELKLLTAVVDRWEPEATDSLPGYMQILYGALLEVFEEYKDKLINAEGKDYCLYYGKEAMKGLVRSYHTEAVSFQTGYVQNFEEYLENSAVSSGYPMLTVEALIGMGAPYATKEALDWALKVPRIIKASSDICRLVDDLRTYKVEEERGDAPSGVHCYMRDYNV</sequence>
<evidence type="ECO:0000259" key="3">
    <source>
        <dbReference type="Pfam" id="PF01397"/>
    </source>
</evidence>
<dbReference type="GO" id="GO:0016114">
    <property type="term" value="P:terpenoid biosynthetic process"/>
    <property type="evidence" value="ECO:0007669"/>
    <property type="project" value="InterPro"/>
</dbReference>
<dbReference type="AlphaFoldDB" id="A0A977T773"/>
<dbReference type="SFLD" id="SFLDG01019">
    <property type="entry name" value="Terpene_Cyclase_Like_1_C_Termi"/>
    <property type="match status" value="1"/>
</dbReference>
<dbReference type="Gene3D" id="1.10.600.10">
    <property type="entry name" value="Farnesyl Diphosphate Synthase"/>
    <property type="match status" value="1"/>
</dbReference>
<dbReference type="PANTHER" id="PTHR31225">
    <property type="entry name" value="OS04G0344100 PROTEIN-RELATED"/>
    <property type="match status" value="1"/>
</dbReference>
<dbReference type="InterPro" id="IPR034741">
    <property type="entry name" value="Terpene_cyclase-like_1_C"/>
</dbReference>